<dbReference type="InterPro" id="IPR006555">
    <property type="entry name" value="ATP-dep_Helicase_C"/>
</dbReference>
<evidence type="ECO:0000256" key="12">
    <source>
        <dbReference type="ARBA" id="ARBA00023235"/>
    </source>
</evidence>
<comment type="similarity">
    <text evidence="13">Belongs to the helicase family. DinG subfamily.</text>
</comment>
<evidence type="ECO:0000259" key="14">
    <source>
        <dbReference type="PROSITE" id="PS51193"/>
    </source>
</evidence>
<evidence type="ECO:0000256" key="9">
    <source>
        <dbReference type="ARBA" id="ARBA00023014"/>
    </source>
</evidence>
<evidence type="ECO:0000256" key="7">
    <source>
        <dbReference type="ARBA" id="ARBA00022840"/>
    </source>
</evidence>
<keyword evidence="12" id="KW-0413">Isomerase</keyword>
<dbReference type="SMART" id="SM00487">
    <property type="entry name" value="DEXDc"/>
    <property type="match status" value="1"/>
</dbReference>
<dbReference type="Pfam" id="PF13307">
    <property type="entry name" value="Helicase_C_2"/>
    <property type="match status" value="1"/>
</dbReference>
<evidence type="ECO:0000256" key="8">
    <source>
        <dbReference type="ARBA" id="ARBA00023004"/>
    </source>
</evidence>
<keyword evidence="7" id="KW-0067">ATP-binding</keyword>
<evidence type="ECO:0000313" key="16">
    <source>
        <dbReference type="Proteomes" id="UP001623591"/>
    </source>
</evidence>
<dbReference type="EMBL" id="JBJHZZ010000002">
    <property type="protein sequence ID" value="MFL0246546.1"/>
    <property type="molecule type" value="Genomic_DNA"/>
</dbReference>
<dbReference type="InterPro" id="IPR010614">
    <property type="entry name" value="RAD3-like_helicase_DEAD"/>
</dbReference>
<dbReference type="Pfam" id="PF06733">
    <property type="entry name" value="DEAD_2"/>
    <property type="match status" value="1"/>
</dbReference>
<proteinExistence type="inferred from homology"/>
<dbReference type="InterPro" id="IPR006554">
    <property type="entry name" value="Helicase-like_DEXD_c2"/>
</dbReference>
<evidence type="ECO:0000256" key="4">
    <source>
        <dbReference type="ARBA" id="ARBA00022763"/>
    </source>
</evidence>
<evidence type="ECO:0000256" key="5">
    <source>
        <dbReference type="ARBA" id="ARBA00022801"/>
    </source>
</evidence>
<evidence type="ECO:0000256" key="6">
    <source>
        <dbReference type="ARBA" id="ARBA00022806"/>
    </source>
</evidence>
<evidence type="ECO:0000256" key="13">
    <source>
        <dbReference type="ARBA" id="ARBA00038058"/>
    </source>
</evidence>
<name>A0ABW8T1W1_9CLOT</name>
<gene>
    <name evidence="15" type="ORF">ACJDUG_06155</name>
</gene>
<dbReference type="SMART" id="SM00491">
    <property type="entry name" value="HELICc2"/>
    <property type="match status" value="1"/>
</dbReference>
<dbReference type="RefSeq" id="WP_406769011.1">
    <property type="nucleotide sequence ID" value="NZ_JBJHZZ010000002.1"/>
</dbReference>
<keyword evidence="5 15" id="KW-0378">Hydrolase</keyword>
<keyword evidence="2" id="KW-0479">Metal-binding</keyword>
<keyword evidence="9" id="KW-0411">Iron-sulfur</keyword>
<dbReference type="SMART" id="SM00488">
    <property type="entry name" value="DEXDc2"/>
    <property type="match status" value="1"/>
</dbReference>
<dbReference type="PANTHER" id="PTHR11472">
    <property type="entry name" value="DNA REPAIR DEAD HELICASE RAD3/XP-D SUBFAMILY MEMBER"/>
    <property type="match status" value="1"/>
</dbReference>
<dbReference type="Gene3D" id="1.10.275.40">
    <property type="match status" value="1"/>
</dbReference>
<keyword evidence="11" id="KW-0234">DNA repair</keyword>
<keyword evidence="4" id="KW-0227">DNA damage</keyword>
<dbReference type="InterPro" id="IPR014013">
    <property type="entry name" value="Helic_SF1/SF2_ATP-bd_DinG/Rad3"/>
</dbReference>
<evidence type="ECO:0000256" key="10">
    <source>
        <dbReference type="ARBA" id="ARBA00023125"/>
    </source>
</evidence>
<dbReference type="GO" id="GO:0016787">
    <property type="term" value="F:hydrolase activity"/>
    <property type="evidence" value="ECO:0007669"/>
    <property type="project" value="UniProtKB-KW"/>
</dbReference>
<evidence type="ECO:0000256" key="3">
    <source>
        <dbReference type="ARBA" id="ARBA00022741"/>
    </source>
</evidence>
<dbReference type="Gene3D" id="1.10.30.20">
    <property type="entry name" value="Bacterial XPD DNA helicase, FeS cluster domain"/>
    <property type="match status" value="1"/>
</dbReference>
<evidence type="ECO:0000313" key="15">
    <source>
        <dbReference type="EMBL" id="MFL0246546.1"/>
    </source>
</evidence>
<dbReference type="InterPro" id="IPR042493">
    <property type="entry name" value="XPD_DNA_FeS"/>
</dbReference>
<dbReference type="InterPro" id="IPR014001">
    <property type="entry name" value="Helicase_ATP-bd"/>
</dbReference>
<accession>A0ABW8T1W1</accession>
<dbReference type="SUPFAM" id="SSF52540">
    <property type="entry name" value="P-loop containing nucleoside triphosphate hydrolases"/>
    <property type="match status" value="2"/>
</dbReference>
<keyword evidence="3" id="KW-0547">Nucleotide-binding</keyword>
<dbReference type="PROSITE" id="PS51193">
    <property type="entry name" value="HELICASE_ATP_BIND_2"/>
    <property type="match status" value="1"/>
</dbReference>
<dbReference type="InterPro" id="IPR027417">
    <property type="entry name" value="P-loop_NTPase"/>
</dbReference>
<dbReference type="Gene3D" id="3.40.50.300">
    <property type="entry name" value="P-loop containing nucleotide triphosphate hydrolases"/>
    <property type="match status" value="2"/>
</dbReference>
<dbReference type="EC" id="3.6.4.12" evidence="15"/>
<reference evidence="15 16" key="1">
    <citation type="submission" date="2024-11" db="EMBL/GenBank/DDBJ databases">
        <authorList>
            <person name="Heng Y.C."/>
            <person name="Lim A.C.H."/>
            <person name="Lee J.K.Y."/>
            <person name="Kittelmann S."/>
        </authorList>
    </citation>
    <scope>NUCLEOTIDE SEQUENCE [LARGE SCALE GENOMIC DNA]</scope>
    <source>
        <strain evidence="15 16">WILCCON 0185</strain>
    </source>
</reference>
<dbReference type="Proteomes" id="UP001623591">
    <property type="component" value="Unassembled WGS sequence"/>
</dbReference>
<keyword evidence="16" id="KW-1185">Reference proteome</keyword>
<dbReference type="GO" id="GO:0003678">
    <property type="term" value="F:DNA helicase activity"/>
    <property type="evidence" value="ECO:0007669"/>
    <property type="project" value="UniProtKB-EC"/>
</dbReference>
<keyword evidence="10" id="KW-0238">DNA-binding</keyword>
<sequence length="781" mass="90544">MEEKQKIKVSVRDLVEFVLMNGDIVSGFTGSSRNLDAIKAHQLIQKSYGEGFTKEVPLSFVVESEDILLEVGGRIDGLYVNDKEVIIDEIKTTTQDLKLIEEEHNVLHWAQAKCYGYIYSMQNSIQNINIQLTYYNLEEKNTKKFLRNFNITDLQVFFSELVEQYFYWAKLLSNWNIRRNEAIKKLDFPFPFYRKGQREFAVAVYKTVKEGNKLFAQAPTGIGKTMATIFPSLKALEEGHITKIFYLTAKTITRTIAEKALRSLSENGLRIKSLTLTAKEKICFKEKAECNSETCEYAKGHYDRVKTALEDIFSEDFFTREVIEEYSRKHRICPFEFSLDLSNFSDCIICDYNYVFDPSANLKRFFLDKGGDYVFLIDEAHNLVDRAREMFSSELSKKSILDLKKKLKTVSPSLSKGLNKINSIFIEYRKKCEEENAYFTQKEAPKELYGILTEFLGAAEKYILEHKNFHGNDDILDLYFKFYAFLRAAEYYDERFITYVEKKNNDVIIKMFCLDPSYLLKECMKKGKAAILFSATLSPMDYFMSVLGGDEKSYRIRLTSPFPKENLCLMLDSRTSTKYKDREFTYNKISEAINSVISGKQGNYLIFFPSYQYMNEVYNRFKSINEEIEIIIQNPGMTEEEKETFLDSFSENNNSTMAAFAVMGGMFGEGIDLTGDKLSGAVIVGVGLPQICLERNIIKDYFNEIKGLGFEYAYVYPGMNKVLQAVGRVIRTENDRGVVLLIDERFSNNVYRRLFPTEWRPIKVSKELSSITRVLDEFWEK</sequence>
<keyword evidence="6 15" id="KW-0347">Helicase</keyword>
<feature type="domain" description="Helicase ATP-binding" evidence="14">
    <location>
        <begin position="183"/>
        <end position="432"/>
    </location>
</feature>
<evidence type="ECO:0000256" key="2">
    <source>
        <dbReference type="ARBA" id="ARBA00022723"/>
    </source>
</evidence>
<keyword evidence="1" id="KW-0004">4Fe-4S</keyword>
<dbReference type="PANTHER" id="PTHR11472:SF34">
    <property type="entry name" value="REGULATOR OF TELOMERE ELONGATION HELICASE 1"/>
    <property type="match status" value="1"/>
</dbReference>
<comment type="caution">
    <text evidence="15">The sequence shown here is derived from an EMBL/GenBank/DDBJ whole genome shotgun (WGS) entry which is preliminary data.</text>
</comment>
<protein>
    <submittedName>
        <fullName evidence="15">ATP-dependent DNA helicase</fullName>
        <ecNumber evidence="15">3.6.4.12</ecNumber>
    </submittedName>
</protein>
<evidence type="ECO:0000256" key="11">
    <source>
        <dbReference type="ARBA" id="ARBA00023204"/>
    </source>
</evidence>
<evidence type="ECO:0000256" key="1">
    <source>
        <dbReference type="ARBA" id="ARBA00022485"/>
    </source>
</evidence>
<keyword evidence="8" id="KW-0408">Iron</keyword>
<organism evidence="15 16">
    <name type="scientific">Candidatus Clostridium stratigraminis</name>
    <dbReference type="NCBI Taxonomy" id="3381661"/>
    <lineage>
        <taxon>Bacteria</taxon>
        <taxon>Bacillati</taxon>
        <taxon>Bacillota</taxon>
        <taxon>Clostridia</taxon>
        <taxon>Eubacteriales</taxon>
        <taxon>Clostridiaceae</taxon>
        <taxon>Clostridium</taxon>
    </lineage>
</organism>
<dbReference type="InterPro" id="IPR045028">
    <property type="entry name" value="DinG/Rad3-like"/>
</dbReference>